<proteinExistence type="inferred from homology"/>
<keyword evidence="5" id="KW-0560">Oxidoreductase</keyword>
<evidence type="ECO:0000256" key="3">
    <source>
        <dbReference type="ARBA" id="ARBA00022630"/>
    </source>
</evidence>
<dbReference type="InterPro" id="IPR045170">
    <property type="entry name" value="MTOX"/>
</dbReference>
<dbReference type="SUPFAM" id="SSF51905">
    <property type="entry name" value="FAD/NAD(P)-binding domain"/>
    <property type="match status" value="1"/>
</dbReference>
<keyword evidence="4" id="KW-0274">FAD</keyword>
<feature type="region of interest" description="Disordered" evidence="6">
    <location>
        <begin position="601"/>
        <end position="634"/>
    </location>
</feature>
<keyword evidence="9" id="KW-1185">Reference proteome</keyword>
<dbReference type="OrthoDB" id="2219495at2759"/>
<dbReference type="GO" id="GO:0050660">
    <property type="term" value="F:flavin adenine dinucleotide binding"/>
    <property type="evidence" value="ECO:0007669"/>
    <property type="project" value="InterPro"/>
</dbReference>
<dbReference type="AlphaFoldDB" id="A0A8H4PGF8"/>
<evidence type="ECO:0000256" key="5">
    <source>
        <dbReference type="ARBA" id="ARBA00023002"/>
    </source>
</evidence>
<dbReference type="Pfam" id="PF01266">
    <property type="entry name" value="DAO"/>
    <property type="match status" value="1"/>
</dbReference>
<dbReference type="GO" id="GO:0050031">
    <property type="term" value="F:L-pipecolate oxidase activity"/>
    <property type="evidence" value="ECO:0007669"/>
    <property type="project" value="TreeGrafter"/>
</dbReference>
<evidence type="ECO:0000256" key="1">
    <source>
        <dbReference type="ARBA" id="ARBA00001974"/>
    </source>
</evidence>
<sequence>MATLKYFNYEGVGTTNNRLYSYSQAVRVGNIIKCSGQGGWDNEGNIDEKDLKGQIDLAFKNVEKNLKDAGAKGWEDVYSVKSFHISLSSSFDLMVEEFRKWMPNHQPTWTCVGVTELGIPACNALGSINRNRLWAGTENHGTLRPGAGELPSPQLLTSQSPHTVTFPPWPQTIECFQIFLINTWASSLSEFDPSISIVKAYRSLFTMPGLPSKDDTIVIVGAGVFGLSTALELKKRGYRDVTVLDRFQPPVVDGSSVDISRIIRVEYADELYGKMAREALQGWTTNYKDHFHASGFVMLGESGNPYLTKTKSVSGTLGDGAETESYADATKLYNRYPDFPSKLNDMSAFVNTKGGWADAESSIRQLSQECSRAGVNFITGNRGIVTSLRHSGKRVTGVNVAQGPPITASQVILSTGAWTNRLLPLSHATTASGQPVGFIQLSQEEADSLRDIPVVIDLVTGVFVFPPTPDTNILKLARHGYGFASTVEVEDGRRVISSPNLTSNNAASGYLPNDADDGLREGLRRLLPKFGDHPWSRRRLCWYSDTPKGDFIIDRHPLADGLFVATGGAGHAFKFLPVLGRYITDCFENKAPENIRQQWRLKLPDGKPESPMAGDGSRGGPPHRVMSRSEQSKL</sequence>
<accession>A0A8H4PGF8</accession>
<feature type="domain" description="FAD dependent oxidoreductase" evidence="7">
    <location>
        <begin position="217"/>
        <end position="585"/>
    </location>
</feature>
<protein>
    <submittedName>
        <fullName evidence="8">Fructosyl amino acid oxidase</fullName>
    </submittedName>
</protein>
<dbReference type="SUPFAM" id="SSF54373">
    <property type="entry name" value="FAD-linked reductases, C-terminal domain"/>
    <property type="match status" value="1"/>
</dbReference>
<dbReference type="InterPro" id="IPR006175">
    <property type="entry name" value="YjgF/YER057c/UK114"/>
</dbReference>
<evidence type="ECO:0000313" key="8">
    <source>
        <dbReference type="EMBL" id="KAF4468766.1"/>
    </source>
</evidence>
<evidence type="ECO:0000256" key="6">
    <source>
        <dbReference type="SAM" id="MobiDB-lite"/>
    </source>
</evidence>
<comment type="similarity">
    <text evidence="2">Belongs to the MSOX/MTOX family.</text>
</comment>
<evidence type="ECO:0000259" key="7">
    <source>
        <dbReference type="Pfam" id="PF01266"/>
    </source>
</evidence>
<dbReference type="Gene3D" id="3.30.9.10">
    <property type="entry name" value="D-Amino Acid Oxidase, subunit A, domain 2"/>
    <property type="match status" value="1"/>
</dbReference>
<name>A0A8H4PGF8_9HYPO</name>
<dbReference type="InterPro" id="IPR035959">
    <property type="entry name" value="RutC-like_sf"/>
</dbReference>
<evidence type="ECO:0000256" key="2">
    <source>
        <dbReference type="ARBA" id="ARBA00010989"/>
    </source>
</evidence>
<dbReference type="CDD" id="cd06152">
    <property type="entry name" value="YjgF_YER057c_UK114_like_4"/>
    <property type="match status" value="1"/>
</dbReference>
<dbReference type="PANTHER" id="PTHR10961">
    <property type="entry name" value="PEROXISOMAL SARCOSINE OXIDASE"/>
    <property type="match status" value="1"/>
</dbReference>
<gene>
    <name evidence="8" type="ORF">FALBO_4350</name>
</gene>
<comment type="caution">
    <text evidence="8">The sequence shown here is derived from an EMBL/GenBank/DDBJ whole genome shotgun (WGS) entry which is preliminary data.</text>
</comment>
<dbReference type="InterPro" id="IPR006076">
    <property type="entry name" value="FAD-dep_OxRdtase"/>
</dbReference>
<organism evidence="8 9">
    <name type="scientific">Fusarium albosuccineum</name>
    <dbReference type="NCBI Taxonomy" id="1237068"/>
    <lineage>
        <taxon>Eukaryota</taxon>
        <taxon>Fungi</taxon>
        <taxon>Dikarya</taxon>
        <taxon>Ascomycota</taxon>
        <taxon>Pezizomycotina</taxon>
        <taxon>Sordariomycetes</taxon>
        <taxon>Hypocreomycetidae</taxon>
        <taxon>Hypocreales</taxon>
        <taxon>Nectriaceae</taxon>
        <taxon>Fusarium</taxon>
        <taxon>Fusarium decemcellulare species complex</taxon>
    </lineage>
</organism>
<comment type="cofactor">
    <cofactor evidence="1">
        <name>FAD</name>
        <dbReference type="ChEBI" id="CHEBI:57692"/>
    </cofactor>
</comment>
<evidence type="ECO:0000313" key="9">
    <source>
        <dbReference type="Proteomes" id="UP000554235"/>
    </source>
</evidence>
<dbReference type="SUPFAM" id="SSF55298">
    <property type="entry name" value="YjgF-like"/>
    <property type="match status" value="1"/>
</dbReference>
<reference evidence="8 9" key="1">
    <citation type="submission" date="2020-01" db="EMBL/GenBank/DDBJ databases">
        <title>Identification and distribution of gene clusters putatively required for synthesis of sphingolipid metabolism inhibitors in phylogenetically diverse species of the filamentous fungus Fusarium.</title>
        <authorList>
            <person name="Kim H.-S."/>
            <person name="Busman M."/>
            <person name="Brown D.W."/>
            <person name="Divon H."/>
            <person name="Uhlig S."/>
            <person name="Proctor R.H."/>
        </authorList>
    </citation>
    <scope>NUCLEOTIDE SEQUENCE [LARGE SCALE GENOMIC DNA]</scope>
    <source>
        <strain evidence="8 9">NRRL 20459</strain>
    </source>
</reference>
<dbReference type="GO" id="GO:0004657">
    <property type="term" value="F:proline dehydrogenase activity"/>
    <property type="evidence" value="ECO:0007669"/>
    <property type="project" value="TreeGrafter"/>
</dbReference>
<dbReference type="Gene3D" id="3.50.50.60">
    <property type="entry name" value="FAD/NAD(P)-binding domain"/>
    <property type="match status" value="1"/>
</dbReference>
<dbReference type="GO" id="GO:0008115">
    <property type="term" value="F:sarcosine oxidase activity"/>
    <property type="evidence" value="ECO:0007669"/>
    <property type="project" value="TreeGrafter"/>
</dbReference>
<dbReference type="Proteomes" id="UP000554235">
    <property type="component" value="Unassembled WGS sequence"/>
</dbReference>
<dbReference type="PANTHER" id="PTHR10961:SF45">
    <property type="entry name" value="FAD DEPENDENT OXIDOREDUCTASE DOMAIN-CONTAINING PROTEIN-RELATED"/>
    <property type="match status" value="1"/>
</dbReference>
<evidence type="ECO:0000256" key="4">
    <source>
        <dbReference type="ARBA" id="ARBA00022827"/>
    </source>
</evidence>
<dbReference type="Pfam" id="PF01042">
    <property type="entry name" value="Ribonuc_L-PSP"/>
    <property type="match status" value="1"/>
</dbReference>
<dbReference type="InterPro" id="IPR036188">
    <property type="entry name" value="FAD/NAD-bd_sf"/>
</dbReference>
<dbReference type="EMBL" id="JAADYS010000566">
    <property type="protein sequence ID" value="KAF4468766.1"/>
    <property type="molecule type" value="Genomic_DNA"/>
</dbReference>
<dbReference type="Gene3D" id="3.30.1330.40">
    <property type="entry name" value="RutC-like"/>
    <property type="match status" value="1"/>
</dbReference>
<keyword evidence="3" id="KW-0285">Flavoprotein</keyword>